<proteinExistence type="predicted"/>
<reference evidence="2" key="1">
    <citation type="submission" date="2023-10" db="EMBL/GenBank/DDBJ databases">
        <authorList>
            <person name="Chen Y."/>
            <person name="Shah S."/>
            <person name="Dougan E. K."/>
            <person name="Thang M."/>
            <person name="Chan C."/>
        </authorList>
    </citation>
    <scope>NUCLEOTIDE SEQUENCE [LARGE SCALE GENOMIC DNA]</scope>
</reference>
<feature type="non-terminal residue" evidence="2">
    <location>
        <position position="1"/>
    </location>
</feature>
<organism evidence="2 3">
    <name type="scientific">Prorocentrum cordatum</name>
    <dbReference type="NCBI Taxonomy" id="2364126"/>
    <lineage>
        <taxon>Eukaryota</taxon>
        <taxon>Sar</taxon>
        <taxon>Alveolata</taxon>
        <taxon>Dinophyceae</taxon>
        <taxon>Prorocentrales</taxon>
        <taxon>Prorocentraceae</taxon>
        <taxon>Prorocentrum</taxon>
    </lineage>
</organism>
<feature type="non-terminal residue" evidence="2">
    <location>
        <position position="539"/>
    </location>
</feature>
<sequence>ETMIKNELEADWVKYESIRPCSDLALRSRQARLRQLRKLLAGRMLARASEAHACVSVFTVSKMVDDKGEVISRLAWRLRRADLRFRAPPWAPMGSPAALAAIELSDDVAGNLEVASFVGGVPDAVGQVKFEGGAGRVQTGLPAPQFNDAAVLQWLFIDDCGGMRLGPKGPGDAVLSVASDLCRIMGELKARGLKSHKGRFGGGLERALGAALSSEGRSQIVEEKMQGLVLVEGEIAAIVSMSICLSTDLAAGRRDWAFIHVRGTEKGQPSFIELFSGSARLALTVATLTSCWADAWGVENGAEFDSTGDGGLGRLRRAVRAGIYWMIHMGLQCAAWSRARSPPLRSADFLLGLPGLAFVRAEAVKTGTFLMLLAVELAVYCVERDVYFFIENPATSLSWDFEPMQALRPLGRRCCMSKGLCSATGRPRRELRGRVPSVASGYLSVANELWAKVACPCPWKLSGTCADLLVDLAPVARSSGGSSRAGGALASRPAGGPPPEVGAAWSRRARWHLIAVKEWGKGERQNVLECRGASSKSLL</sequence>
<keyword evidence="3" id="KW-1185">Reference proteome</keyword>
<protein>
    <submittedName>
        <fullName evidence="2">Uncharacterized protein</fullName>
    </submittedName>
</protein>
<dbReference type="EMBL" id="CAUYUJ010003266">
    <property type="protein sequence ID" value="CAK0804570.1"/>
    <property type="molecule type" value="Genomic_DNA"/>
</dbReference>
<comment type="caution">
    <text evidence="2">The sequence shown here is derived from an EMBL/GenBank/DDBJ whole genome shotgun (WGS) entry which is preliminary data.</text>
</comment>
<accession>A0ABN9QFT1</accession>
<gene>
    <name evidence="2" type="ORF">PCOR1329_LOCUS11328</name>
</gene>
<feature type="region of interest" description="Disordered" evidence="1">
    <location>
        <begin position="481"/>
        <end position="502"/>
    </location>
</feature>
<evidence type="ECO:0000256" key="1">
    <source>
        <dbReference type="SAM" id="MobiDB-lite"/>
    </source>
</evidence>
<name>A0ABN9QFT1_9DINO</name>
<evidence type="ECO:0000313" key="2">
    <source>
        <dbReference type="EMBL" id="CAK0804570.1"/>
    </source>
</evidence>
<feature type="compositionally biased region" description="Low complexity" evidence="1">
    <location>
        <begin position="481"/>
        <end position="494"/>
    </location>
</feature>
<evidence type="ECO:0000313" key="3">
    <source>
        <dbReference type="Proteomes" id="UP001189429"/>
    </source>
</evidence>
<dbReference type="Proteomes" id="UP001189429">
    <property type="component" value="Unassembled WGS sequence"/>
</dbReference>